<dbReference type="Proteomes" id="UP000308530">
    <property type="component" value="Chromosome"/>
</dbReference>
<accession>A0ABX6QPY5</accession>
<dbReference type="InterPro" id="IPR009744">
    <property type="entry name" value="VirC1"/>
</dbReference>
<evidence type="ECO:0000256" key="1">
    <source>
        <dbReference type="SAM" id="MobiDB-lite"/>
    </source>
</evidence>
<dbReference type="SUPFAM" id="SSF52540">
    <property type="entry name" value="P-loop containing nucleoside triphosphate hydrolases"/>
    <property type="match status" value="1"/>
</dbReference>
<protein>
    <submittedName>
        <fullName evidence="2">ParA family protein</fullName>
    </submittedName>
</protein>
<evidence type="ECO:0000313" key="3">
    <source>
        <dbReference type="Proteomes" id="UP000308530"/>
    </source>
</evidence>
<evidence type="ECO:0000313" key="2">
    <source>
        <dbReference type="EMBL" id="QLF70497.1"/>
    </source>
</evidence>
<dbReference type="RefSeq" id="WP_138286051.1">
    <property type="nucleotide sequence ID" value="NZ_CP058350.1"/>
</dbReference>
<name>A0ABX6QPY5_9HYPH</name>
<sequence>MPVVTFANTKGGAGKTTAVLVMASELASRGNRVTILDADQHGWLARWALRSPRFPQLSVHSVTDETIEAATLRAKKRGGYILIDLPPARDAVLARAIGLADHVIIPVQGCAMDAQGGAEVLDLLADLDRSCGIRIGHSVLLTRVNAAIPTRALTAAREALAARGVRMMQTSLTERAAYRDVFDHGGLLHNLEPADVSNLGKAIENAAQLTGELLTLMPQRMPRPQARKVTGEIDQPANAAPVRKLARAA</sequence>
<dbReference type="PANTHER" id="PTHR13696:SF96">
    <property type="entry name" value="COBQ_COBB_MIND_PARA NUCLEOTIDE BINDING DOMAIN-CONTAINING PROTEIN"/>
    <property type="match status" value="1"/>
</dbReference>
<dbReference type="PANTHER" id="PTHR13696">
    <property type="entry name" value="P-LOOP CONTAINING NUCLEOSIDE TRIPHOSPHATE HYDROLASE"/>
    <property type="match status" value="1"/>
</dbReference>
<dbReference type="Pfam" id="PF07015">
    <property type="entry name" value="VirC1"/>
    <property type="match status" value="1"/>
</dbReference>
<dbReference type="EMBL" id="CP058350">
    <property type="protein sequence ID" value="QLF70497.1"/>
    <property type="molecule type" value="Genomic_DNA"/>
</dbReference>
<dbReference type="CDD" id="cd02042">
    <property type="entry name" value="ParAB_family"/>
    <property type="match status" value="1"/>
</dbReference>
<feature type="region of interest" description="Disordered" evidence="1">
    <location>
        <begin position="227"/>
        <end position="249"/>
    </location>
</feature>
<organism evidence="2 3">
    <name type="scientific">Peteryoungia desertarenae</name>
    <dbReference type="NCBI Taxonomy" id="1813451"/>
    <lineage>
        <taxon>Bacteria</taxon>
        <taxon>Pseudomonadati</taxon>
        <taxon>Pseudomonadota</taxon>
        <taxon>Alphaproteobacteria</taxon>
        <taxon>Hyphomicrobiales</taxon>
        <taxon>Rhizobiaceae</taxon>
        <taxon>Peteryoungia</taxon>
    </lineage>
</organism>
<gene>
    <name evidence="2" type="ORF">FE840_013675</name>
</gene>
<keyword evidence="3" id="KW-1185">Reference proteome</keyword>
<reference evidence="2 3" key="1">
    <citation type="submission" date="2020-06" db="EMBL/GenBank/DDBJ databases">
        <title>Genome sequence of Rhizobium sp strain ADMK78.</title>
        <authorList>
            <person name="Rahi P."/>
        </authorList>
    </citation>
    <scope>NUCLEOTIDE SEQUENCE [LARGE SCALE GENOMIC DNA]</scope>
    <source>
        <strain evidence="2 3">ADMK78</strain>
    </source>
</reference>
<dbReference type="InterPro" id="IPR050678">
    <property type="entry name" value="DNA_Partitioning_ATPase"/>
</dbReference>
<dbReference type="Gene3D" id="3.40.50.300">
    <property type="entry name" value="P-loop containing nucleotide triphosphate hydrolases"/>
    <property type="match status" value="1"/>
</dbReference>
<dbReference type="InterPro" id="IPR027417">
    <property type="entry name" value="P-loop_NTPase"/>
</dbReference>
<dbReference type="PIRSF" id="PIRSF009320">
    <property type="entry name" value="Nuc_binding_HP_1000"/>
    <property type="match status" value="1"/>
</dbReference>
<proteinExistence type="predicted"/>